<sequence>MTTGRMSRRECLSAAVMVPIAAMTATASITGSAQAAKNDMNGSTIGKITKFSPRLDAILDVSTPIEVIASDIQWSEGPVWVKNGNFLLFSDPPANIMRKWTPNGGVSIFLKPSGHAEPIPAGQFREPGSNGMKVGPDGKVWVADSGTRAIMKIDPVTRQRSVVVDNYKGKRFNSPNDLVISKSGAVYFTDPPYGLLNLDESDIKEMNYNGVFRLSPNGQLDLIEAGLSRPNGLTLSPDETKLYVSNSDRTSPNIWTYSLDANGFPTSRTLLRNFRKEFFDQGLPGLPDGMNIDKQGNLFASAPGGIYIFAPDGECLGLISGDKGQPLSNCCFGEKGQTLFISACHNIVRVRTKTFG</sequence>
<evidence type="ECO:0000313" key="7">
    <source>
        <dbReference type="Proteomes" id="UP000316887"/>
    </source>
</evidence>
<accession>A0A542W303</accession>
<feature type="signal peptide" evidence="4">
    <location>
        <begin position="1"/>
        <end position="27"/>
    </location>
</feature>
<dbReference type="PRINTS" id="PR01790">
    <property type="entry name" value="SMP30FAMILY"/>
</dbReference>
<keyword evidence="1" id="KW-0378">Hydrolase</keyword>
<feature type="binding site" evidence="3">
    <location>
        <position position="288"/>
    </location>
    <ligand>
        <name>a divalent metal cation</name>
        <dbReference type="ChEBI" id="CHEBI:60240"/>
    </ligand>
</feature>
<dbReference type="PANTHER" id="PTHR47572:SF4">
    <property type="entry name" value="LACTONASE DRP35"/>
    <property type="match status" value="1"/>
</dbReference>
<dbReference type="RefSeq" id="WP_141920401.1">
    <property type="nucleotide sequence ID" value="NZ_VFOF01000001.1"/>
</dbReference>
<dbReference type="GO" id="GO:0046872">
    <property type="term" value="F:metal ion binding"/>
    <property type="evidence" value="ECO:0007669"/>
    <property type="project" value="UniProtKB-KW"/>
</dbReference>
<dbReference type="InterPro" id="IPR005511">
    <property type="entry name" value="SMP-30"/>
</dbReference>
<feature type="binding site" evidence="3">
    <location>
        <position position="176"/>
    </location>
    <ligand>
        <name>substrate</name>
    </ligand>
</feature>
<dbReference type="PANTHER" id="PTHR47572">
    <property type="entry name" value="LIPOPROTEIN-RELATED"/>
    <property type="match status" value="1"/>
</dbReference>
<dbReference type="AlphaFoldDB" id="A0A542W303"/>
<evidence type="ECO:0000256" key="1">
    <source>
        <dbReference type="ARBA" id="ARBA00022801"/>
    </source>
</evidence>
<feature type="active site" description="Proton donor/acceptor" evidence="2">
    <location>
        <position position="288"/>
    </location>
</feature>
<dbReference type="OrthoDB" id="30052at2"/>
<feature type="chain" id="PRO_5021884745" evidence="4">
    <location>
        <begin position="28"/>
        <end position="356"/>
    </location>
</feature>
<feature type="binding site" evidence="3">
    <location>
        <position position="231"/>
    </location>
    <ligand>
        <name>a divalent metal cation</name>
        <dbReference type="ChEBI" id="CHEBI:60240"/>
    </ligand>
</feature>
<feature type="binding site" evidence="3">
    <location>
        <position position="76"/>
    </location>
    <ligand>
        <name>a divalent metal cation</name>
        <dbReference type="ChEBI" id="CHEBI:60240"/>
    </ligand>
</feature>
<keyword evidence="3" id="KW-0862">Zinc</keyword>
<comment type="cofactor">
    <cofactor evidence="3">
        <name>Zn(2+)</name>
        <dbReference type="ChEBI" id="CHEBI:29105"/>
    </cofactor>
    <text evidence="3">Binds 1 divalent metal cation per subunit.</text>
</comment>
<evidence type="ECO:0000256" key="2">
    <source>
        <dbReference type="PIRSR" id="PIRSR605511-1"/>
    </source>
</evidence>
<dbReference type="GO" id="GO:0016787">
    <property type="term" value="F:hydrolase activity"/>
    <property type="evidence" value="ECO:0007669"/>
    <property type="project" value="UniProtKB-KW"/>
</dbReference>
<organism evidence="6 7">
    <name type="scientific">Zymomonas mobilis</name>
    <dbReference type="NCBI Taxonomy" id="542"/>
    <lineage>
        <taxon>Bacteria</taxon>
        <taxon>Pseudomonadati</taxon>
        <taxon>Pseudomonadota</taxon>
        <taxon>Alphaproteobacteria</taxon>
        <taxon>Sphingomonadales</taxon>
        <taxon>Zymomonadaceae</taxon>
        <taxon>Zymomonas</taxon>
    </lineage>
</organism>
<reference evidence="6 7" key="1">
    <citation type="submission" date="2019-06" db="EMBL/GenBank/DDBJ databases">
        <title>Genome sequencing of Zymomonas mobilis strains for genetic engineering and biofuel applications.</title>
        <authorList>
            <person name="Teravest M."/>
        </authorList>
    </citation>
    <scope>NUCLEOTIDE SEQUENCE [LARGE SCALE GENOMIC DNA]</scope>
    <source>
        <strain evidence="6 7">AN0101</strain>
    </source>
</reference>
<dbReference type="InterPro" id="IPR006311">
    <property type="entry name" value="TAT_signal"/>
</dbReference>
<proteinExistence type="predicted"/>
<dbReference type="Proteomes" id="UP000316887">
    <property type="component" value="Unassembled WGS sequence"/>
</dbReference>
<dbReference type="Gene3D" id="2.120.10.30">
    <property type="entry name" value="TolB, C-terminal domain"/>
    <property type="match status" value="1"/>
</dbReference>
<dbReference type="EMBL" id="VFOF01000001">
    <property type="protein sequence ID" value="TQL17952.1"/>
    <property type="molecule type" value="Genomic_DNA"/>
</dbReference>
<keyword evidence="3" id="KW-0479">Metal-binding</keyword>
<name>A0A542W303_ZYMMB</name>
<evidence type="ECO:0000259" key="5">
    <source>
        <dbReference type="Pfam" id="PF08450"/>
    </source>
</evidence>
<gene>
    <name evidence="6" type="ORF">FBY58_1566</name>
</gene>
<keyword evidence="4" id="KW-0732">Signal</keyword>
<feature type="binding site" evidence="3">
    <location>
        <position position="199"/>
    </location>
    <ligand>
        <name>substrate</name>
    </ligand>
</feature>
<dbReference type="Pfam" id="PF08450">
    <property type="entry name" value="SGL"/>
    <property type="match status" value="1"/>
</dbReference>
<comment type="caution">
    <text evidence="6">The sequence shown here is derived from an EMBL/GenBank/DDBJ whole genome shotgun (WGS) entry which is preliminary data.</text>
</comment>
<protein>
    <submittedName>
        <fullName evidence="6">Gluconolactonase</fullName>
    </submittedName>
</protein>
<dbReference type="InterPro" id="IPR013658">
    <property type="entry name" value="SGL"/>
</dbReference>
<dbReference type="InterPro" id="IPR051262">
    <property type="entry name" value="SMP-30/CGR1_Lactonase"/>
</dbReference>
<evidence type="ECO:0000256" key="3">
    <source>
        <dbReference type="PIRSR" id="PIRSR605511-2"/>
    </source>
</evidence>
<evidence type="ECO:0000256" key="4">
    <source>
        <dbReference type="SAM" id="SignalP"/>
    </source>
</evidence>
<feature type="domain" description="SMP-30/Gluconolactonase/LRE-like region" evidence="5">
    <location>
        <begin position="74"/>
        <end position="344"/>
    </location>
</feature>
<evidence type="ECO:0000313" key="6">
    <source>
        <dbReference type="EMBL" id="TQL17952.1"/>
    </source>
</evidence>
<dbReference type="PROSITE" id="PS51318">
    <property type="entry name" value="TAT"/>
    <property type="match status" value="1"/>
</dbReference>
<dbReference type="InterPro" id="IPR011042">
    <property type="entry name" value="6-blade_b-propeller_TolB-like"/>
</dbReference>
<dbReference type="SUPFAM" id="SSF63829">
    <property type="entry name" value="Calcium-dependent phosphotriesterase"/>
    <property type="match status" value="1"/>
</dbReference>